<dbReference type="Proteomes" id="UP001732700">
    <property type="component" value="Chromosome 4A"/>
</dbReference>
<name>A0ACD5WL25_AVESA</name>
<proteinExistence type="predicted"/>
<evidence type="ECO:0000313" key="2">
    <source>
        <dbReference type="Proteomes" id="UP001732700"/>
    </source>
</evidence>
<reference evidence="1" key="2">
    <citation type="submission" date="2025-09" db="UniProtKB">
        <authorList>
            <consortium name="EnsemblPlants"/>
        </authorList>
    </citation>
    <scope>IDENTIFICATION</scope>
</reference>
<evidence type="ECO:0000313" key="1">
    <source>
        <dbReference type="EnsemblPlants" id="AVESA.00010b.r2.4AG0653510.1.CDS.1"/>
    </source>
</evidence>
<protein>
    <submittedName>
        <fullName evidence="1">Uncharacterized protein</fullName>
    </submittedName>
</protein>
<sequence>MKASTRRRQGRRTAGEEGCFSLGQCTGKHMSAEEAATGEEGAFSLRSCSTTQHMEVEEAATGKKGTFSLMPCTATGEDGSFSLGQCATKHMALEEPVIGEEGALNFSLRPCATKLVAAEEVGPSKGYPTKRKAAARFPKAGECEPLDMFPERERSSLMEPMQMIFAPMLRERVKASLLTFPEVAALDTEQLEVAVDRIIRQSTPETASPTSPGMCRLSDQDIAAFFYHKTEIPTIDDLAPAGGGAFPAGWIEERRKQLDAEVQPAKKKFGQDLDVLLAKIRVDLLTKGYVEVPEMYFEEHTPDVQAARMEQAARKEYTGVAGPDDEEWWLDDTAVVLTKLIIESS</sequence>
<accession>A0ACD5WL25</accession>
<reference evidence="1" key="1">
    <citation type="submission" date="2021-05" db="EMBL/GenBank/DDBJ databases">
        <authorList>
            <person name="Scholz U."/>
            <person name="Mascher M."/>
            <person name="Fiebig A."/>
        </authorList>
    </citation>
    <scope>NUCLEOTIDE SEQUENCE [LARGE SCALE GENOMIC DNA]</scope>
</reference>
<organism evidence="1 2">
    <name type="scientific">Avena sativa</name>
    <name type="common">Oat</name>
    <dbReference type="NCBI Taxonomy" id="4498"/>
    <lineage>
        <taxon>Eukaryota</taxon>
        <taxon>Viridiplantae</taxon>
        <taxon>Streptophyta</taxon>
        <taxon>Embryophyta</taxon>
        <taxon>Tracheophyta</taxon>
        <taxon>Spermatophyta</taxon>
        <taxon>Magnoliopsida</taxon>
        <taxon>Liliopsida</taxon>
        <taxon>Poales</taxon>
        <taxon>Poaceae</taxon>
        <taxon>BOP clade</taxon>
        <taxon>Pooideae</taxon>
        <taxon>Poodae</taxon>
        <taxon>Poeae</taxon>
        <taxon>Poeae Chloroplast Group 1 (Aveneae type)</taxon>
        <taxon>Aveninae</taxon>
        <taxon>Avena</taxon>
    </lineage>
</organism>
<dbReference type="EnsemblPlants" id="AVESA.00010b.r2.4AG0653510.1">
    <property type="protein sequence ID" value="AVESA.00010b.r2.4AG0653510.1.CDS.1"/>
    <property type="gene ID" value="AVESA.00010b.r2.4AG0653510"/>
</dbReference>
<keyword evidence="2" id="KW-1185">Reference proteome</keyword>